<accession>A0A2V1D2F7</accession>
<dbReference type="Proteomes" id="UP000244855">
    <property type="component" value="Unassembled WGS sequence"/>
</dbReference>
<organism evidence="1 2">
    <name type="scientific">Periconia macrospinosa</name>
    <dbReference type="NCBI Taxonomy" id="97972"/>
    <lineage>
        <taxon>Eukaryota</taxon>
        <taxon>Fungi</taxon>
        <taxon>Dikarya</taxon>
        <taxon>Ascomycota</taxon>
        <taxon>Pezizomycotina</taxon>
        <taxon>Dothideomycetes</taxon>
        <taxon>Pleosporomycetidae</taxon>
        <taxon>Pleosporales</taxon>
        <taxon>Massarineae</taxon>
        <taxon>Periconiaceae</taxon>
        <taxon>Periconia</taxon>
    </lineage>
</organism>
<proteinExistence type="predicted"/>
<gene>
    <name evidence="1" type="ORF">DM02DRAFT_701071</name>
</gene>
<dbReference type="AlphaFoldDB" id="A0A2V1D2F7"/>
<evidence type="ECO:0000313" key="2">
    <source>
        <dbReference type="Proteomes" id="UP000244855"/>
    </source>
</evidence>
<name>A0A2V1D2F7_9PLEO</name>
<protein>
    <submittedName>
        <fullName evidence="1">Uncharacterized protein</fullName>
    </submittedName>
</protein>
<evidence type="ECO:0000313" key="1">
    <source>
        <dbReference type="EMBL" id="PVH92206.1"/>
    </source>
</evidence>
<reference evidence="1 2" key="1">
    <citation type="journal article" date="2018" name="Sci. Rep.">
        <title>Comparative genomics provides insights into the lifestyle and reveals functional heterogeneity of dark septate endophytic fungi.</title>
        <authorList>
            <person name="Knapp D.G."/>
            <person name="Nemeth J.B."/>
            <person name="Barry K."/>
            <person name="Hainaut M."/>
            <person name="Henrissat B."/>
            <person name="Johnson J."/>
            <person name="Kuo A."/>
            <person name="Lim J.H.P."/>
            <person name="Lipzen A."/>
            <person name="Nolan M."/>
            <person name="Ohm R.A."/>
            <person name="Tamas L."/>
            <person name="Grigoriev I.V."/>
            <person name="Spatafora J.W."/>
            <person name="Nagy L.G."/>
            <person name="Kovacs G.M."/>
        </authorList>
    </citation>
    <scope>NUCLEOTIDE SEQUENCE [LARGE SCALE GENOMIC DNA]</scope>
    <source>
        <strain evidence="1 2">DSE2036</strain>
    </source>
</reference>
<keyword evidence="2" id="KW-1185">Reference proteome</keyword>
<dbReference type="OrthoDB" id="10252171at2759"/>
<sequence length="262" mass="29646">MSSNKTIIYPSTELASPAKTPFLLLTPADSTAAASTAIRLPENQPYYQTPPKYISTVRPPNGNEPGYRTPEYIPEDNQENTMSDHEGILLSMQDETKDPSKGWVFRTDISTSDIVLGYNGTAGISRQHFAILIDIQGRNATQSTRSYFGRRRYRNKVYPQKVAWKRGPRRSSINPIGLDRTTFRKTFNVRAVKRKLGGAWMAPIEEEIRLTCKLTHENVFRVIRADSHLQPTGDAAWSGVELKRLGLRSGRWESARLYIVLC</sequence>
<dbReference type="EMBL" id="KZ805707">
    <property type="protein sequence ID" value="PVH92206.1"/>
    <property type="molecule type" value="Genomic_DNA"/>
</dbReference>